<sequence length="97" mass="10665">MSEQYLKDPNAVIDYAIDWSASYLLVGEEITASSWFILPQGGVNDLIIDTIPPMTSGKASVFVAAGIAGKIYQLTNRVTTNQGRTDERSITIRIEEK</sequence>
<dbReference type="AlphaFoldDB" id="A0A3B1BBE8"/>
<dbReference type="InterPro" id="IPR056928">
    <property type="entry name" value="Gp77-like"/>
</dbReference>
<accession>A0A3B1BBE8</accession>
<name>A0A3B1BBE8_9ZZZZ</name>
<evidence type="ECO:0000313" key="1">
    <source>
        <dbReference type="EMBL" id="VAX03635.1"/>
    </source>
</evidence>
<gene>
    <name evidence="1" type="ORF">MNBD_ALPHA03-838</name>
</gene>
<proteinExistence type="predicted"/>
<dbReference type="Pfam" id="PF23148">
    <property type="entry name" value="Gp77"/>
    <property type="match status" value="1"/>
</dbReference>
<reference evidence="1" key="1">
    <citation type="submission" date="2018-06" db="EMBL/GenBank/DDBJ databases">
        <authorList>
            <person name="Zhirakovskaya E."/>
        </authorList>
    </citation>
    <scope>NUCLEOTIDE SEQUENCE</scope>
</reference>
<organism evidence="1">
    <name type="scientific">hydrothermal vent metagenome</name>
    <dbReference type="NCBI Taxonomy" id="652676"/>
    <lineage>
        <taxon>unclassified sequences</taxon>
        <taxon>metagenomes</taxon>
        <taxon>ecological metagenomes</taxon>
    </lineage>
</organism>
<dbReference type="EMBL" id="UOFW01000056">
    <property type="protein sequence ID" value="VAX03635.1"/>
    <property type="molecule type" value="Genomic_DNA"/>
</dbReference>
<protein>
    <submittedName>
        <fullName evidence="1">Uncharacterized protein</fullName>
    </submittedName>
</protein>